<dbReference type="CDD" id="cd09212">
    <property type="entry name" value="PUB"/>
    <property type="match status" value="1"/>
</dbReference>
<feature type="domain" description="PUB" evidence="1">
    <location>
        <begin position="28"/>
        <end position="77"/>
    </location>
</feature>
<dbReference type="Pfam" id="PF09409">
    <property type="entry name" value="PUB"/>
    <property type="match status" value="1"/>
</dbReference>
<comment type="caution">
    <text evidence="2">The sequence shown here is derived from an EMBL/GenBank/DDBJ whole genome shotgun (WGS) entry which is preliminary data.</text>
</comment>
<evidence type="ECO:0000259" key="1">
    <source>
        <dbReference type="Pfam" id="PF09409"/>
    </source>
</evidence>
<reference evidence="2" key="1">
    <citation type="submission" date="2021-02" db="EMBL/GenBank/DDBJ databases">
        <title>First Annotated Genome of the Yellow-green Alga Tribonema minus.</title>
        <authorList>
            <person name="Mahan K.M."/>
        </authorList>
    </citation>
    <scope>NUCLEOTIDE SEQUENCE</scope>
    <source>
        <strain evidence="2">UTEX B ZZ1240</strain>
    </source>
</reference>
<evidence type="ECO:0000313" key="3">
    <source>
        <dbReference type="Proteomes" id="UP000664859"/>
    </source>
</evidence>
<sequence>VAVSPNITEGLRCVALSHANNEDPTTAVKYLINIAKHPQEGKYRVLKKQNSRFMNEVWLNPGIRGMFQAIGFREYDKGLVELAAVSDETLCALLQLLQEL</sequence>
<feature type="non-terminal residue" evidence="2">
    <location>
        <position position="100"/>
    </location>
</feature>
<dbReference type="Gene3D" id="1.20.58.2190">
    <property type="match status" value="1"/>
</dbReference>
<organism evidence="2 3">
    <name type="scientific">Tribonema minus</name>
    <dbReference type="NCBI Taxonomy" id="303371"/>
    <lineage>
        <taxon>Eukaryota</taxon>
        <taxon>Sar</taxon>
        <taxon>Stramenopiles</taxon>
        <taxon>Ochrophyta</taxon>
        <taxon>PX clade</taxon>
        <taxon>Xanthophyceae</taxon>
        <taxon>Tribonematales</taxon>
        <taxon>Tribonemataceae</taxon>
        <taxon>Tribonema</taxon>
    </lineage>
</organism>
<dbReference type="SUPFAM" id="SSF143503">
    <property type="entry name" value="PUG domain-like"/>
    <property type="match status" value="1"/>
</dbReference>
<keyword evidence="3" id="KW-1185">Reference proteome</keyword>
<dbReference type="AlphaFoldDB" id="A0A835YQA1"/>
<dbReference type="Proteomes" id="UP000664859">
    <property type="component" value="Unassembled WGS sequence"/>
</dbReference>
<dbReference type="InterPro" id="IPR036339">
    <property type="entry name" value="PUB-like_dom_sf"/>
</dbReference>
<feature type="non-terminal residue" evidence="2">
    <location>
        <position position="1"/>
    </location>
</feature>
<dbReference type="OrthoDB" id="49605at2759"/>
<dbReference type="InterPro" id="IPR018997">
    <property type="entry name" value="PUB_domain"/>
</dbReference>
<name>A0A835YQA1_9STRA</name>
<evidence type="ECO:0000313" key="2">
    <source>
        <dbReference type="EMBL" id="KAG5177710.1"/>
    </source>
</evidence>
<gene>
    <name evidence="2" type="ORF">JKP88DRAFT_149905</name>
</gene>
<proteinExistence type="predicted"/>
<protein>
    <recommendedName>
        <fullName evidence="1">PUB domain-containing protein</fullName>
    </recommendedName>
</protein>
<accession>A0A835YQA1</accession>
<dbReference type="EMBL" id="JAFCMP010000522">
    <property type="protein sequence ID" value="KAG5177710.1"/>
    <property type="molecule type" value="Genomic_DNA"/>
</dbReference>